<protein>
    <recommendedName>
        <fullName evidence="3">F-box domain-containing protein</fullName>
    </recommendedName>
</protein>
<name>A0A2H3BG20_9AGAR</name>
<proteinExistence type="predicted"/>
<reference evidence="2" key="1">
    <citation type="journal article" date="2017" name="Nat. Ecol. Evol.">
        <title>Genome expansion and lineage-specific genetic innovations in the forest pathogenic fungi Armillaria.</title>
        <authorList>
            <person name="Sipos G."/>
            <person name="Prasanna A.N."/>
            <person name="Walter M.C."/>
            <person name="O'Connor E."/>
            <person name="Balint B."/>
            <person name="Krizsan K."/>
            <person name="Kiss B."/>
            <person name="Hess J."/>
            <person name="Varga T."/>
            <person name="Slot J."/>
            <person name="Riley R."/>
            <person name="Boka B."/>
            <person name="Rigling D."/>
            <person name="Barry K."/>
            <person name="Lee J."/>
            <person name="Mihaltcheva S."/>
            <person name="LaButti K."/>
            <person name="Lipzen A."/>
            <person name="Waldron R."/>
            <person name="Moloney N.M."/>
            <person name="Sperisen C."/>
            <person name="Kredics L."/>
            <person name="Vagvoelgyi C."/>
            <person name="Patrignani A."/>
            <person name="Fitzpatrick D."/>
            <person name="Nagy I."/>
            <person name="Doyle S."/>
            <person name="Anderson J.B."/>
            <person name="Grigoriev I.V."/>
            <person name="Gueldener U."/>
            <person name="Muensterkoetter M."/>
            <person name="Nagy L.G."/>
        </authorList>
    </citation>
    <scope>NUCLEOTIDE SEQUENCE [LARGE SCALE GENOMIC DNA]</scope>
    <source>
        <strain evidence="2">28-4</strain>
    </source>
</reference>
<gene>
    <name evidence="1" type="ORF">ARMSODRAFT_1089325</name>
</gene>
<sequence length="327" mass="36537">MKITPELTDLIIDEVQGDVPTLSSCSLVSHDFHPRARLHSFRKITIGHPSRSNSSQKFLRLLVASPHIRWLVRTVVVDAEYGFDEDGSWEDINQRINTPMEDRAWEAVGFTAGALRWRSSERIPSQVTSFESVLSRKPITTLALNYVHFDSLPSFITILGSFTQLKSLRLGVIIHAPRPGDSVVILNQGPFGLQEVEMNMEGYASIVELFASAIGADGRELVSLSKASLEYLHVDNSELPEEFLMRCPPLTVHHIKTLSVGPSSTAVMRWWLDVLVDSKGSASQIAEIIFNLGRVNDADHSTIIRQALARSHLRIHATGRLIHLRSY</sequence>
<evidence type="ECO:0000313" key="2">
    <source>
        <dbReference type="Proteomes" id="UP000218334"/>
    </source>
</evidence>
<dbReference type="Proteomes" id="UP000218334">
    <property type="component" value="Unassembled WGS sequence"/>
</dbReference>
<dbReference type="EMBL" id="KZ293470">
    <property type="protein sequence ID" value="PBK61996.1"/>
    <property type="molecule type" value="Genomic_DNA"/>
</dbReference>
<organism evidence="1 2">
    <name type="scientific">Armillaria solidipes</name>
    <dbReference type="NCBI Taxonomy" id="1076256"/>
    <lineage>
        <taxon>Eukaryota</taxon>
        <taxon>Fungi</taxon>
        <taxon>Dikarya</taxon>
        <taxon>Basidiomycota</taxon>
        <taxon>Agaricomycotina</taxon>
        <taxon>Agaricomycetes</taxon>
        <taxon>Agaricomycetidae</taxon>
        <taxon>Agaricales</taxon>
        <taxon>Marasmiineae</taxon>
        <taxon>Physalacriaceae</taxon>
        <taxon>Armillaria</taxon>
    </lineage>
</organism>
<dbReference type="AlphaFoldDB" id="A0A2H3BG20"/>
<evidence type="ECO:0000313" key="1">
    <source>
        <dbReference type="EMBL" id="PBK61996.1"/>
    </source>
</evidence>
<keyword evidence="2" id="KW-1185">Reference proteome</keyword>
<accession>A0A2H3BG20</accession>
<evidence type="ECO:0008006" key="3">
    <source>
        <dbReference type="Google" id="ProtNLM"/>
    </source>
</evidence>